<gene>
    <name evidence="3" type="ORF">P5673_006590</name>
</gene>
<name>A0AAD9QW54_ACRCE</name>
<evidence type="ECO:0000256" key="1">
    <source>
        <dbReference type="SAM" id="Coils"/>
    </source>
</evidence>
<accession>A0AAD9QW54</accession>
<sequence>MFDATSKYRRIYGMIFEGVIPAYFNMKIAWVFLVLLICAAARKKGRKGCCKKNQEAIQMLSGKIEECKADVSELETKVSEMEGTIEMLELKVENLTDLVTEALPGNPPGNSKVEYTS</sequence>
<protein>
    <submittedName>
        <fullName evidence="3">Uncharacterized protein</fullName>
    </submittedName>
</protein>
<keyword evidence="2" id="KW-1133">Transmembrane helix</keyword>
<dbReference type="AlphaFoldDB" id="A0AAD9QW54"/>
<reference evidence="3" key="1">
    <citation type="journal article" date="2023" name="G3 (Bethesda)">
        <title>Whole genome assembly and annotation of the endangered Caribbean coral Acropora cervicornis.</title>
        <authorList>
            <person name="Selwyn J.D."/>
            <person name="Vollmer S.V."/>
        </authorList>
    </citation>
    <scope>NUCLEOTIDE SEQUENCE</scope>
    <source>
        <strain evidence="3">K2</strain>
    </source>
</reference>
<reference evidence="3" key="2">
    <citation type="journal article" date="2023" name="Science">
        <title>Genomic signatures of disease resistance in endangered staghorn corals.</title>
        <authorList>
            <person name="Vollmer S.V."/>
            <person name="Selwyn J.D."/>
            <person name="Despard B.A."/>
            <person name="Roesel C.L."/>
        </authorList>
    </citation>
    <scope>NUCLEOTIDE SEQUENCE</scope>
    <source>
        <strain evidence="3">K2</strain>
    </source>
</reference>
<evidence type="ECO:0000256" key="2">
    <source>
        <dbReference type="SAM" id="Phobius"/>
    </source>
</evidence>
<evidence type="ECO:0000313" key="4">
    <source>
        <dbReference type="Proteomes" id="UP001249851"/>
    </source>
</evidence>
<keyword evidence="2" id="KW-0472">Membrane</keyword>
<organism evidence="3 4">
    <name type="scientific">Acropora cervicornis</name>
    <name type="common">Staghorn coral</name>
    <dbReference type="NCBI Taxonomy" id="6130"/>
    <lineage>
        <taxon>Eukaryota</taxon>
        <taxon>Metazoa</taxon>
        <taxon>Cnidaria</taxon>
        <taxon>Anthozoa</taxon>
        <taxon>Hexacorallia</taxon>
        <taxon>Scleractinia</taxon>
        <taxon>Astrocoeniina</taxon>
        <taxon>Acroporidae</taxon>
        <taxon>Acropora</taxon>
    </lineage>
</organism>
<keyword evidence="2" id="KW-0812">Transmembrane</keyword>
<feature type="transmembrane region" description="Helical" evidence="2">
    <location>
        <begin position="20"/>
        <end position="41"/>
    </location>
</feature>
<proteinExistence type="predicted"/>
<keyword evidence="1" id="KW-0175">Coiled coil</keyword>
<evidence type="ECO:0000313" key="3">
    <source>
        <dbReference type="EMBL" id="KAK2568642.1"/>
    </source>
</evidence>
<feature type="coiled-coil region" evidence="1">
    <location>
        <begin position="57"/>
        <end position="98"/>
    </location>
</feature>
<comment type="caution">
    <text evidence="3">The sequence shown here is derived from an EMBL/GenBank/DDBJ whole genome shotgun (WGS) entry which is preliminary data.</text>
</comment>
<dbReference type="Proteomes" id="UP001249851">
    <property type="component" value="Unassembled WGS sequence"/>
</dbReference>
<dbReference type="Gene3D" id="1.20.5.340">
    <property type="match status" value="1"/>
</dbReference>
<keyword evidence="4" id="KW-1185">Reference proteome</keyword>
<dbReference type="EMBL" id="JARQWQ010000011">
    <property type="protein sequence ID" value="KAK2568642.1"/>
    <property type="molecule type" value="Genomic_DNA"/>
</dbReference>